<dbReference type="EMBL" id="FNNC01000001">
    <property type="protein sequence ID" value="SDW18529.1"/>
    <property type="molecule type" value="Genomic_DNA"/>
</dbReference>
<comment type="subcellular location">
    <subcellularLocation>
        <location evidence="1">Cytoplasm</location>
    </subcellularLocation>
</comment>
<dbReference type="STRING" id="1122204.SAMN05421781_0760"/>
<reference evidence="8 9" key="1">
    <citation type="submission" date="2016-10" db="EMBL/GenBank/DDBJ databases">
        <authorList>
            <person name="de Groot N.N."/>
        </authorList>
    </citation>
    <scope>NUCLEOTIDE SEQUENCE [LARGE SCALE GENOMIC DNA]</scope>
    <source>
        <strain evidence="8 9">DSM 23126</strain>
    </source>
</reference>
<evidence type="ECO:0000256" key="1">
    <source>
        <dbReference type="ARBA" id="ARBA00004496"/>
    </source>
</evidence>
<evidence type="ECO:0000256" key="5">
    <source>
        <dbReference type="ARBA" id="ARBA00022683"/>
    </source>
</evidence>
<dbReference type="InterPro" id="IPR001127">
    <property type="entry name" value="PTS_EIIA_1_perm"/>
</dbReference>
<dbReference type="NCBIfam" id="TIGR00830">
    <property type="entry name" value="PTBA"/>
    <property type="match status" value="1"/>
</dbReference>
<dbReference type="AlphaFoldDB" id="A0A1H2RIR8"/>
<protein>
    <submittedName>
        <fullName evidence="8">PTS system IIA component, Glc family</fullName>
    </submittedName>
</protein>
<organism evidence="8 9">
    <name type="scientific">Marinococcus luteus</name>
    <dbReference type="NCBI Taxonomy" id="1122204"/>
    <lineage>
        <taxon>Bacteria</taxon>
        <taxon>Bacillati</taxon>
        <taxon>Bacillota</taxon>
        <taxon>Bacilli</taxon>
        <taxon>Bacillales</taxon>
        <taxon>Bacillaceae</taxon>
        <taxon>Marinococcus</taxon>
    </lineage>
</organism>
<keyword evidence="4" id="KW-0808">Transferase</keyword>
<keyword evidence="9" id="KW-1185">Reference proteome</keyword>
<keyword evidence="6" id="KW-0418">Kinase</keyword>
<dbReference type="Pfam" id="PF00358">
    <property type="entry name" value="PTS_EIIA_1"/>
    <property type="match status" value="1"/>
</dbReference>
<dbReference type="PROSITE" id="PS51093">
    <property type="entry name" value="PTS_EIIA_TYPE_1"/>
    <property type="match status" value="1"/>
</dbReference>
<proteinExistence type="predicted"/>
<dbReference type="SUPFAM" id="SSF51261">
    <property type="entry name" value="Duplicated hybrid motif"/>
    <property type="match status" value="1"/>
</dbReference>
<dbReference type="PANTHER" id="PTHR45008">
    <property type="entry name" value="PTS SYSTEM GLUCOSE-SPECIFIC EIIA COMPONENT"/>
    <property type="match status" value="1"/>
</dbReference>
<sequence length="166" mass="17987">MLKKLFGKEQKPVDVTIKSPVSGEFVDITEVPDPTFSEKMMGEGFAVDPSEGIILSPVKGKVEQIFPTKHAIGIRSEEGLDVLIHIGLETVSLDGEGFTCKVSEGDSVEEGDLLMEFDMDVISEKAASKITPVVFTEGDQVENIQMNSENRLKAGETVVATVTVKK</sequence>
<dbReference type="InterPro" id="IPR050890">
    <property type="entry name" value="PTS_EIIA_component"/>
</dbReference>
<accession>A0A1H2RIR8</accession>
<evidence type="ECO:0000256" key="3">
    <source>
        <dbReference type="ARBA" id="ARBA00022597"/>
    </source>
</evidence>
<dbReference type="RefSeq" id="WP_091611348.1">
    <property type="nucleotide sequence ID" value="NZ_FNNC01000001.1"/>
</dbReference>
<dbReference type="Proteomes" id="UP000199488">
    <property type="component" value="Unassembled WGS sequence"/>
</dbReference>
<evidence type="ECO:0000313" key="9">
    <source>
        <dbReference type="Proteomes" id="UP000199488"/>
    </source>
</evidence>
<gene>
    <name evidence="8" type="ORF">SAMN05421781_0760</name>
</gene>
<evidence type="ECO:0000256" key="2">
    <source>
        <dbReference type="ARBA" id="ARBA00022448"/>
    </source>
</evidence>
<dbReference type="FunFam" id="2.70.70.10:FF:000001">
    <property type="entry name" value="PTS system glucose-specific IIA component"/>
    <property type="match status" value="1"/>
</dbReference>
<evidence type="ECO:0000256" key="6">
    <source>
        <dbReference type="ARBA" id="ARBA00022777"/>
    </source>
</evidence>
<dbReference type="Gene3D" id="2.70.70.10">
    <property type="entry name" value="Glucose Permease (Domain IIA)"/>
    <property type="match status" value="1"/>
</dbReference>
<dbReference type="GO" id="GO:0005737">
    <property type="term" value="C:cytoplasm"/>
    <property type="evidence" value="ECO:0007669"/>
    <property type="project" value="UniProtKB-SubCell"/>
</dbReference>
<keyword evidence="2" id="KW-0813">Transport</keyword>
<dbReference type="PROSITE" id="PS00371">
    <property type="entry name" value="PTS_EIIA_TYPE_1_HIS"/>
    <property type="match status" value="1"/>
</dbReference>
<dbReference type="GO" id="GO:0016301">
    <property type="term" value="F:kinase activity"/>
    <property type="evidence" value="ECO:0007669"/>
    <property type="project" value="UniProtKB-KW"/>
</dbReference>
<dbReference type="GO" id="GO:0009401">
    <property type="term" value="P:phosphoenolpyruvate-dependent sugar phosphotransferase system"/>
    <property type="evidence" value="ECO:0007669"/>
    <property type="project" value="UniProtKB-KW"/>
</dbReference>
<keyword evidence="3" id="KW-0762">Sugar transport</keyword>
<feature type="domain" description="PTS EIIA type-1" evidence="7">
    <location>
        <begin position="33"/>
        <end position="137"/>
    </location>
</feature>
<name>A0A1H2RIR8_9BACI</name>
<evidence type="ECO:0000259" key="7">
    <source>
        <dbReference type="PROSITE" id="PS51093"/>
    </source>
</evidence>
<dbReference type="InterPro" id="IPR011055">
    <property type="entry name" value="Dup_hybrid_motif"/>
</dbReference>
<keyword evidence="5" id="KW-0598">Phosphotransferase system</keyword>
<evidence type="ECO:0000256" key="4">
    <source>
        <dbReference type="ARBA" id="ARBA00022679"/>
    </source>
</evidence>
<dbReference type="OrthoDB" id="92465at2"/>
<evidence type="ECO:0000313" key="8">
    <source>
        <dbReference type="EMBL" id="SDW18529.1"/>
    </source>
</evidence>
<dbReference type="PANTHER" id="PTHR45008:SF1">
    <property type="entry name" value="PTS SYSTEM GLUCOSE-SPECIFIC EIIA COMPONENT"/>
    <property type="match status" value="1"/>
</dbReference>